<organism evidence="1">
    <name type="scientific">marine metagenome</name>
    <dbReference type="NCBI Taxonomy" id="408172"/>
    <lineage>
        <taxon>unclassified sequences</taxon>
        <taxon>metagenomes</taxon>
        <taxon>ecological metagenomes</taxon>
    </lineage>
</organism>
<sequence length="182" mass="20339">MGTYLSDRELEELEYADSAFESPVPTQIISNGEFNPIPQTPQQKAVEGRLNELVEQNASRQGLDRRGFLGSACGMAAAFLAMNEVFGPVFKVSEAEASDREMSMARASSLNTQFILDDQTHFVRDDFSQEGLLGLGKFAAENWNPDLKPEQLKMAYYKFENYVRQIFFNSDTKVAVLSGAPF</sequence>
<dbReference type="EMBL" id="UINC01159943">
    <property type="protein sequence ID" value="SVD58315.1"/>
    <property type="molecule type" value="Genomic_DNA"/>
</dbReference>
<evidence type="ECO:0000313" key="1">
    <source>
        <dbReference type="EMBL" id="SVD58315.1"/>
    </source>
</evidence>
<name>A0A382WJ17_9ZZZZ</name>
<feature type="non-terminal residue" evidence="1">
    <location>
        <position position="182"/>
    </location>
</feature>
<reference evidence="1" key="1">
    <citation type="submission" date="2018-05" db="EMBL/GenBank/DDBJ databases">
        <authorList>
            <person name="Lanie J.A."/>
            <person name="Ng W.-L."/>
            <person name="Kazmierczak K.M."/>
            <person name="Andrzejewski T.M."/>
            <person name="Davidsen T.M."/>
            <person name="Wayne K.J."/>
            <person name="Tettelin H."/>
            <person name="Glass J.I."/>
            <person name="Rusch D."/>
            <person name="Podicherti R."/>
            <person name="Tsui H.-C.T."/>
            <person name="Winkler M.E."/>
        </authorList>
    </citation>
    <scope>NUCLEOTIDE SEQUENCE</scope>
</reference>
<protein>
    <recommendedName>
        <fullName evidence="2">Amidohydrolase-related domain-containing protein</fullName>
    </recommendedName>
</protein>
<proteinExistence type="predicted"/>
<evidence type="ECO:0008006" key="2">
    <source>
        <dbReference type="Google" id="ProtNLM"/>
    </source>
</evidence>
<dbReference type="AlphaFoldDB" id="A0A382WJ17"/>
<gene>
    <name evidence="1" type="ORF">METZ01_LOCUS411169</name>
</gene>
<accession>A0A382WJ17</accession>